<dbReference type="AlphaFoldDB" id="A0A327NNR6"/>
<evidence type="ECO:0000313" key="2">
    <source>
        <dbReference type="Proteomes" id="UP000249016"/>
    </source>
</evidence>
<organism evidence="1 2">
    <name type="scientific">Spirosoma telluris</name>
    <dbReference type="NCBI Taxonomy" id="2183553"/>
    <lineage>
        <taxon>Bacteria</taxon>
        <taxon>Pseudomonadati</taxon>
        <taxon>Bacteroidota</taxon>
        <taxon>Cytophagia</taxon>
        <taxon>Cytophagales</taxon>
        <taxon>Cytophagaceae</taxon>
        <taxon>Spirosoma</taxon>
    </lineage>
</organism>
<gene>
    <name evidence="1" type="ORF">HMF3257_26735</name>
</gene>
<reference evidence="1 2" key="1">
    <citation type="submission" date="2018-06" db="EMBL/GenBank/DDBJ databases">
        <title>Spirosoma sp. HMF3257 Genome sequencing and assembly.</title>
        <authorList>
            <person name="Kang H."/>
            <person name="Cha I."/>
            <person name="Kim H."/>
            <person name="Kang J."/>
            <person name="Joh K."/>
        </authorList>
    </citation>
    <scope>NUCLEOTIDE SEQUENCE [LARGE SCALE GENOMIC DNA]</scope>
    <source>
        <strain evidence="1 2">HMF3257</strain>
    </source>
</reference>
<proteinExistence type="predicted"/>
<name>A0A327NNR6_9BACT</name>
<dbReference type="EMBL" id="QLII01000001">
    <property type="protein sequence ID" value="RAI76872.1"/>
    <property type="molecule type" value="Genomic_DNA"/>
</dbReference>
<evidence type="ECO:0000313" key="1">
    <source>
        <dbReference type="EMBL" id="RAI76872.1"/>
    </source>
</evidence>
<dbReference type="Proteomes" id="UP000249016">
    <property type="component" value="Unassembled WGS sequence"/>
</dbReference>
<accession>A0A327NNR6</accession>
<protein>
    <submittedName>
        <fullName evidence="1">Uncharacterized protein</fullName>
    </submittedName>
</protein>
<sequence>MVTGGGSYWVDAVTYSTYSCVTIPSTNCPTGQVSVSTQSGAQGLGTTTGTVTSSTNILGTSDGGLTGLGGNSSLIVDMGSVIGAGNQLNINYLSGDTNGPLEILVATNVGGPYTTIALLPGSTVNTVGSVVLPLGIRYVQLHTSNTNYSVDAVTQTLYSCVPNPAICAAGQQSISYPAGGATSVYNTAGTVSSSANATGLADGPMLH</sequence>
<comment type="caution">
    <text evidence="1">The sequence shown here is derived from an EMBL/GenBank/DDBJ whole genome shotgun (WGS) entry which is preliminary data.</text>
</comment>
<keyword evidence="2" id="KW-1185">Reference proteome</keyword>
<dbReference type="RefSeq" id="WP_111346952.1">
    <property type="nucleotide sequence ID" value="NZ_QLII01000001.1"/>
</dbReference>